<proteinExistence type="predicted"/>
<dbReference type="OrthoDB" id="5857104at2759"/>
<organism evidence="1 2">
    <name type="scientific">Plasmodium falciparum (isolate 7G8)</name>
    <dbReference type="NCBI Taxonomy" id="57266"/>
    <lineage>
        <taxon>Eukaryota</taxon>
        <taxon>Sar</taxon>
        <taxon>Alveolata</taxon>
        <taxon>Apicomplexa</taxon>
        <taxon>Aconoidasida</taxon>
        <taxon>Haemosporida</taxon>
        <taxon>Plasmodiidae</taxon>
        <taxon>Plasmodium</taxon>
        <taxon>Plasmodium (Laverania)</taxon>
    </lineage>
</organism>
<evidence type="ECO:0000313" key="2">
    <source>
        <dbReference type="Proteomes" id="UP000030688"/>
    </source>
</evidence>
<evidence type="ECO:0000313" key="1">
    <source>
        <dbReference type="EMBL" id="EUR71282.1"/>
    </source>
</evidence>
<accession>W7FKZ0</accession>
<reference evidence="1 2" key="2">
    <citation type="submission" date="2013-02" db="EMBL/GenBank/DDBJ databases">
        <title>The Genome Sequence of Plasmodium falciparum 7G8.</title>
        <authorList>
            <consortium name="The Broad Institute Genome Sequencing Platform"/>
            <consortium name="The Broad Institute Genome Sequencing Center for Infectious Disease"/>
            <person name="Neafsey D."/>
            <person name="Cheeseman I."/>
            <person name="Volkman S."/>
            <person name="Adams J."/>
            <person name="Walker B."/>
            <person name="Young S.K."/>
            <person name="Zeng Q."/>
            <person name="Gargeya S."/>
            <person name="Fitzgerald M."/>
            <person name="Haas B."/>
            <person name="Abouelleil A."/>
            <person name="Alvarado L."/>
            <person name="Arachchi H.M."/>
            <person name="Berlin A.M."/>
            <person name="Chapman S.B."/>
            <person name="Dewar J."/>
            <person name="Goldberg J."/>
            <person name="Griggs A."/>
            <person name="Gujja S."/>
            <person name="Hansen M."/>
            <person name="Howarth C."/>
            <person name="Imamovic A."/>
            <person name="Larimer J."/>
            <person name="McCowan C."/>
            <person name="Murphy C."/>
            <person name="Neiman D."/>
            <person name="Pearson M."/>
            <person name="Priest M."/>
            <person name="Roberts A."/>
            <person name="Saif S."/>
            <person name="Shea T."/>
            <person name="Sisk P."/>
            <person name="Sykes S."/>
            <person name="Wortman J."/>
            <person name="Nusbaum C."/>
            <person name="Birren B."/>
        </authorList>
    </citation>
    <scope>NUCLEOTIDE SEQUENCE [LARGE SCALE GENOMIC DNA]</scope>
    <source>
        <strain evidence="1 2">7G8</strain>
    </source>
</reference>
<gene>
    <name evidence="1" type="ORF">PFBG_03009</name>
</gene>
<dbReference type="EMBL" id="KE123620">
    <property type="protein sequence ID" value="EUR71282.1"/>
    <property type="molecule type" value="Genomic_DNA"/>
</dbReference>
<feature type="non-terminal residue" evidence="1">
    <location>
        <position position="129"/>
    </location>
</feature>
<dbReference type="AlphaFoldDB" id="W7FKZ0"/>
<protein>
    <submittedName>
        <fullName evidence="1">Uncharacterized protein</fullName>
    </submittedName>
</protein>
<reference evidence="2" key="1">
    <citation type="submission" date="2007-11" db="EMBL/GenBank/DDBJ databases">
        <authorList>
            <consortium name="The Broad Institute Genome Sequencing Platform"/>
            <person name="Volkman S.K."/>
            <person name="Daily J.P."/>
            <person name="Sarr O."/>
            <person name="Ndiaye D."/>
            <person name="Ndir O."/>
            <person name="Mboup S."/>
            <person name="Lukens A."/>
            <person name="Stange-Thomann N."/>
            <person name="Mauceli E."/>
            <person name="Gnerre S."/>
            <person name="Jaffe D."/>
            <person name="Zainoun J."/>
            <person name="Wiegand R.C."/>
            <person name="Birren B."/>
            <person name="Galagan J."/>
            <person name="Lander E."/>
            <person name="Wirth D.F."/>
        </authorList>
    </citation>
    <scope>NUCLEOTIDE SEQUENCE [LARGE SCALE GENOMIC DNA]</scope>
    <source>
        <strain evidence="2">7G8</strain>
    </source>
</reference>
<name>W7FKZ0_PLAF8</name>
<dbReference type="Proteomes" id="UP000030688">
    <property type="component" value="Unassembled WGS sequence"/>
</dbReference>
<sequence>MREAVPHFTTDNKNNESENSIMKKNLTSNFMGQVNNNKNSTCSATYLNNTNNMNISKDKNYNSNINNDNASISITNSLLNNDQNMSMRPQMGMNKNCGGGLHNSYQKSLLSSYNMNNMSMNHLMNNSMN</sequence>